<organism evidence="2">
    <name type="scientific">bioreactor metagenome</name>
    <dbReference type="NCBI Taxonomy" id="1076179"/>
    <lineage>
        <taxon>unclassified sequences</taxon>
        <taxon>metagenomes</taxon>
        <taxon>ecological metagenomes</taxon>
    </lineage>
</organism>
<comment type="caution">
    <text evidence="2">The sequence shown here is derived from an EMBL/GenBank/DDBJ whole genome shotgun (WGS) entry which is preliminary data.</text>
</comment>
<proteinExistence type="predicted"/>
<sequence>MYRQPIDVGSQGDDTVTAEVSGEGAQHPGGADAAMGDAVEIELTFDRLGGPELVQRQLGMLMKCPA</sequence>
<gene>
    <name evidence="2" type="ORF">SDC9_153245</name>
</gene>
<evidence type="ECO:0000313" key="2">
    <source>
        <dbReference type="EMBL" id="MPN05991.1"/>
    </source>
</evidence>
<feature type="region of interest" description="Disordered" evidence="1">
    <location>
        <begin position="1"/>
        <end position="34"/>
    </location>
</feature>
<protein>
    <submittedName>
        <fullName evidence="2">Uncharacterized protein</fullName>
    </submittedName>
</protein>
<reference evidence="2" key="1">
    <citation type="submission" date="2019-08" db="EMBL/GenBank/DDBJ databases">
        <authorList>
            <person name="Kucharzyk K."/>
            <person name="Murdoch R.W."/>
            <person name="Higgins S."/>
            <person name="Loffler F."/>
        </authorList>
    </citation>
    <scope>NUCLEOTIDE SEQUENCE</scope>
</reference>
<accession>A0A645EVD8</accession>
<name>A0A645EVD8_9ZZZZ</name>
<evidence type="ECO:0000256" key="1">
    <source>
        <dbReference type="SAM" id="MobiDB-lite"/>
    </source>
</evidence>
<dbReference type="EMBL" id="VSSQ01051874">
    <property type="protein sequence ID" value="MPN05991.1"/>
    <property type="molecule type" value="Genomic_DNA"/>
</dbReference>
<dbReference type="AlphaFoldDB" id="A0A645EVD8"/>